<organism evidence="4 5">
    <name type="scientific">Alkalibacterium iburiense</name>
    <dbReference type="NCBI Taxonomy" id="290589"/>
    <lineage>
        <taxon>Bacteria</taxon>
        <taxon>Bacillati</taxon>
        <taxon>Bacillota</taxon>
        <taxon>Bacilli</taxon>
        <taxon>Lactobacillales</taxon>
        <taxon>Carnobacteriaceae</taxon>
        <taxon>Alkalibacterium</taxon>
    </lineage>
</organism>
<dbReference type="InterPro" id="IPR036866">
    <property type="entry name" value="RibonucZ/Hydroxyglut_hydro"/>
</dbReference>
<accession>A0ABN0XFI8</accession>
<keyword evidence="5" id="KW-1185">Reference proteome</keyword>
<dbReference type="EMBL" id="BAAACW010000087">
    <property type="protein sequence ID" value="GAA0362598.1"/>
    <property type="molecule type" value="Genomic_DNA"/>
</dbReference>
<evidence type="ECO:0000256" key="2">
    <source>
        <dbReference type="ARBA" id="ARBA00022884"/>
    </source>
</evidence>
<dbReference type="InterPro" id="IPR042173">
    <property type="entry name" value="RNase_J_2"/>
</dbReference>
<protein>
    <submittedName>
        <fullName evidence="4">MBL fold metallo-hydrolase</fullName>
    </submittedName>
</protein>
<evidence type="ECO:0000259" key="3">
    <source>
        <dbReference type="SMART" id="SM00849"/>
    </source>
</evidence>
<dbReference type="RefSeq" id="WP_343755076.1">
    <property type="nucleotide sequence ID" value="NZ_BAAACW010000087.1"/>
</dbReference>
<dbReference type="SMART" id="SM00849">
    <property type="entry name" value="Lactamase_B"/>
    <property type="match status" value="1"/>
</dbReference>
<dbReference type="Gene3D" id="3.60.15.10">
    <property type="entry name" value="Ribonuclease Z/Hydroxyacylglutathione hydrolase-like"/>
    <property type="match status" value="1"/>
</dbReference>
<keyword evidence="2" id="KW-0694">RNA-binding</keyword>
<sequence length="448" mass="50920">MTTYRLWSGLRTIGGNIVEVRTEQARVLCDFGLSVSADVPESEQTQSELENFLQAKRLPAIPELFPTDDFEKIELAGFEEATLETALFISHLHLDHMGALRFLPEGVHVYLSEDSLKLFHLLVEVGEEDPVRCQLHSYKPEETIQVGDITVTPHLSDHDALGTTAFFIESDDLKLIHSGDFRFNGNYPERVTEWAEKARDWHPDVLLIEGTSYSFDDDEEGDEEVLEETETTLEEQVEMDPLSEETLLDAVADTVNTHASDLVVFNPYIRNVERLAFVEEVVTERGRTMVWEEPYAYVLSGFYPERTWTVLEETKTGKLDDSLIDQSLSLDAIKETPGDYVLQNSYKNLSYLDGFTQGVYIHSNGEPLGDYDPRYQEMLEQLEQFGLTFLSLGASGHANRDEIIEVAKTVSAKYTLPWHSFKPESLHAALFENGIESFVPELNKEYRA</sequence>
<evidence type="ECO:0000256" key="1">
    <source>
        <dbReference type="ARBA" id="ARBA00022839"/>
    </source>
</evidence>
<dbReference type="Pfam" id="PF12706">
    <property type="entry name" value="Lactamase_B_2"/>
    <property type="match status" value="1"/>
</dbReference>
<evidence type="ECO:0000313" key="5">
    <source>
        <dbReference type="Proteomes" id="UP001501166"/>
    </source>
</evidence>
<reference evidence="4 5" key="1">
    <citation type="journal article" date="2019" name="Int. J. Syst. Evol. Microbiol.">
        <title>The Global Catalogue of Microorganisms (GCM) 10K type strain sequencing project: providing services to taxonomists for standard genome sequencing and annotation.</title>
        <authorList>
            <consortium name="The Broad Institute Genomics Platform"/>
            <consortium name="The Broad Institute Genome Sequencing Center for Infectious Disease"/>
            <person name="Wu L."/>
            <person name="Ma J."/>
        </authorList>
    </citation>
    <scope>NUCLEOTIDE SEQUENCE [LARGE SCALE GENOMIC DNA]</scope>
    <source>
        <strain evidence="4 5">JCM 12662</strain>
    </source>
</reference>
<keyword evidence="1" id="KW-0269">Exonuclease</keyword>
<dbReference type="InterPro" id="IPR001279">
    <property type="entry name" value="Metallo-B-lactamas"/>
</dbReference>
<feature type="domain" description="Metallo-beta-lactamase" evidence="3">
    <location>
        <begin position="14"/>
        <end position="230"/>
    </location>
</feature>
<keyword evidence="1" id="KW-0540">Nuclease</keyword>
<dbReference type="Proteomes" id="UP001501166">
    <property type="component" value="Unassembled WGS sequence"/>
</dbReference>
<dbReference type="SUPFAM" id="SSF56281">
    <property type="entry name" value="Metallo-hydrolase/oxidoreductase"/>
    <property type="match status" value="1"/>
</dbReference>
<keyword evidence="1" id="KW-0378">Hydrolase</keyword>
<evidence type="ECO:0000313" key="4">
    <source>
        <dbReference type="EMBL" id="GAA0362598.1"/>
    </source>
</evidence>
<gene>
    <name evidence="4" type="ORF">GCM10008932_13930</name>
</gene>
<comment type="caution">
    <text evidence="4">The sequence shown here is derived from an EMBL/GenBank/DDBJ whole genome shotgun (WGS) entry which is preliminary data.</text>
</comment>
<dbReference type="PANTHER" id="PTHR43694:SF1">
    <property type="entry name" value="RIBONUCLEASE J"/>
    <property type="match status" value="1"/>
</dbReference>
<name>A0ABN0XFI8_9LACT</name>
<proteinExistence type="predicted"/>
<dbReference type="PANTHER" id="PTHR43694">
    <property type="entry name" value="RIBONUCLEASE J"/>
    <property type="match status" value="1"/>
</dbReference>
<dbReference type="Gene3D" id="3.40.50.10710">
    <property type="entry name" value="Metallo-hydrolase/oxidoreductase"/>
    <property type="match status" value="1"/>
</dbReference>